<dbReference type="PANTHER" id="PTHR43265:SF1">
    <property type="entry name" value="ESTERASE ESTD"/>
    <property type="match status" value="1"/>
</dbReference>
<reference evidence="2 3" key="1">
    <citation type="submission" date="2021-05" db="EMBL/GenBank/DDBJ databases">
        <title>Genetic and Functional Diversity in Clade A Lucinid endosymbionts from the Bahamas.</title>
        <authorList>
            <person name="Giani N.M."/>
            <person name="Engel A.S."/>
            <person name="Campbell B.J."/>
        </authorList>
    </citation>
    <scope>NUCLEOTIDE SEQUENCE [LARGE SCALE GENOMIC DNA]</scope>
    <source>
        <strain evidence="2">LUC16012Gg_MoonRockCtena</strain>
    </source>
</reference>
<evidence type="ECO:0000313" key="2">
    <source>
        <dbReference type="EMBL" id="MBT2988537.1"/>
    </source>
</evidence>
<organism evidence="2 3">
    <name type="scientific">Candidatus Thiodiazotropha taylori</name>
    <dbReference type="NCBI Taxonomy" id="2792791"/>
    <lineage>
        <taxon>Bacteria</taxon>
        <taxon>Pseudomonadati</taxon>
        <taxon>Pseudomonadota</taxon>
        <taxon>Gammaproteobacteria</taxon>
        <taxon>Chromatiales</taxon>
        <taxon>Sedimenticolaceae</taxon>
        <taxon>Candidatus Thiodiazotropha</taxon>
    </lineage>
</organism>
<protein>
    <submittedName>
        <fullName evidence="2">Alpha/beta hydrolase</fullName>
    </submittedName>
</protein>
<dbReference type="PANTHER" id="PTHR43265">
    <property type="entry name" value="ESTERASE ESTD"/>
    <property type="match status" value="1"/>
</dbReference>
<evidence type="ECO:0000313" key="3">
    <source>
        <dbReference type="Proteomes" id="UP000770889"/>
    </source>
</evidence>
<evidence type="ECO:0000259" key="1">
    <source>
        <dbReference type="Pfam" id="PF12146"/>
    </source>
</evidence>
<accession>A0A944M843</accession>
<dbReference type="Gene3D" id="3.40.50.1820">
    <property type="entry name" value="alpha/beta hydrolase"/>
    <property type="match status" value="1"/>
</dbReference>
<dbReference type="Proteomes" id="UP000770889">
    <property type="component" value="Unassembled WGS sequence"/>
</dbReference>
<dbReference type="SUPFAM" id="SSF53474">
    <property type="entry name" value="alpha/beta-Hydrolases"/>
    <property type="match status" value="1"/>
</dbReference>
<dbReference type="EMBL" id="JAHHGM010000004">
    <property type="protein sequence ID" value="MBT2988537.1"/>
    <property type="molecule type" value="Genomic_DNA"/>
</dbReference>
<sequence length="279" mass="31788">MGADKKVKLNETPFFFTCNTYRLYGVLHLPDQGNPAHGFVFCHPFVEEKLWAHKVYVSFARELVANGYAVMRFDHYGHGDSEGEFRDATISIYKQDIDAAINELKIKVPSIEKVSLFGFRLGATVAASISEDRDDIASLILWEPVVNGEAYIQELLRSHLATQLSVFGKVTVSRQELIDQIIAGEEVNIDGYELTKSLYDEIKLIDLSVEKKYKGNVLILQISSGLSDNPNNKYQELCEKYETCKAEIVVEKPFWREIKEFYRSAENLSNQSILFLRAK</sequence>
<comment type="caution">
    <text evidence="2">The sequence shown here is derived from an EMBL/GenBank/DDBJ whole genome shotgun (WGS) entry which is preliminary data.</text>
</comment>
<feature type="domain" description="Serine aminopeptidase S33" evidence="1">
    <location>
        <begin position="54"/>
        <end position="182"/>
    </location>
</feature>
<dbReference type="InterPro" id="IPR022742">
    <property type="entry name" value="Hydrolase_4"/>
</dbReference>
<dbReference type="Pfam" id="PF12146">
    <property type="entry name" value="Hydrolase_4"/>
    <property type="match status" value="1"/>
</dbReference>
<dbReference type="GO" id="GO:0052689">
    <property type="term" value="F:carboxylic ester hydrolase activity"/>
    <property type="evidence" value="ECO:0007669"/>
    <property type="project" value="TreeGrafter"/>
</dbReference>
<proteinExistence type="predicted"/>
<name>A0A944M843_9GAMM</name>
<dbReference type="InterPro" id="IPR053145">
    <property type="entry name" value="AB_hydrolase_Est10"/>
</dbReference>
<dbReference type="InterPro" id="IPR029058">
    <property type="entry name" value="AB_hydrolase_fold"/>
</dbReference>
<gene>
    <name evidence="2" type="ORF">KME65_06190</name>
</gene>
<dbReference type="AlphaFoldDB" id="A0A944M843"/>
<keyword evidence="2" id="KW-0378">Hydrolase</keyword>